<comment type="caution">
    <text evidence="2">The sequence shown here is derived from an EMBL/GenBank/DDBJ whole genome shotgun (WGS) entry which is preliminary data.</text>
</comment>
<organism evidence="2 3">
    <name type="scientific">Stephania yunnanensis</name>
    <dbReference type="NCBI Taxonomy" id="152371"/>
    <lineage>
        <taxon>Eukaryota</taxon>
        <taxon>Viridiplantae</taxon>
        <taxon>Streptophyta</taxon>
        <taxon>Embryophyta</taxon>
        <taxon>Tracheophyta</taxon>
        <taxon>Spermatophyta</taxon>
        <taxon>Magnoliopsida</taxon>
        <taxon>Ranunculales</taxon>
        <taxon>Menispermaceae</taxon>
        <taxon>Menispermoideae</taxon>
        <taxon>Cissampelideae</taxon>
        <taxon>Stephania</taxon>
    </lineage>
</organism>
<feature type="region of interest" description="Disordered" evidence="1">
    <location>
        <begin position="74"/>
        <end position="115"/>
    </location>
</feature>
<name>A0AAP0KG25_9MAGN</name>
<protein>
    <submittedName>
        <fullName evidence="2">Uncharacterized protein</fullName>
    </submittedName>
</protein>
<evidence type="ECO:0000256" key="1">
    <source>
        <dbReference type="SAM" id="MobiDB-lite"/>
    </source>
</evidence>
<evidence type="ECO:0000313" key="2">
    <source>
        <dbReference type="EMBL" id="KAK9150964.1"/>
    </source>
</evidence>
<dbReference type="AlphaFoldDB" id="A0AAP0KG25"/>
<proteinExistence type="predicted"/>
<reference evidence="2 3" key="1">
    <citation type="submission" date="2024-01" db="EMBL/GenBank/DDBJ databases">
        <title>Genome assemblies of Stephania.</title>
        <authorList>
            <person name="Yang L."/>
        </authorList>
    </citation>
    <scope>NUCLEOTIDE SEQUENCE [LARGE SCALE GENOMIC DNA]</scope>
    <source>
        <strain evidence="2">YNDBR</strain>
        <tissue evidence="2">Leaf</tissue>
    </source>
</reference>
<gene>
    <name evidence="2" type="ORF">Syun_009273</name>
</gene>
<dbReference type="EMBL" id="JBBNAF010000004">
    <property type="protein sequence ID" value="KAK9150964.1"/>
    <property type="molecule type" value="Genomic_DNA"/>
</dbReference>
<sequence length="115" mass="13414">MREGAPARQVRRGASAAELTGGELAEVGRTTRLVGGRRRGWCGRRPADAAAEAWTVSICSQRRLAAAMAVEVVEKRERREKRERECREREKKEKREKREREREREGRELKKKEER</sequence>
<accession>A0AAP0KG25</accession>
<keyword evidence="3" id="KW-1185">Reference proteome</keyword>
<dbReference type="Proteomes" id="UP001420932">
    <property type="component" value="Unassembled WGS sequence"/>
</dbReference>
<evidence type="ECO:0000313" key="3">
    <source>
        <dbReference type="Proteomes" id="UP001420932"/>
    </source>
</evidence>